<dbReference type="Proteomes" id="UP000605992">
    <property type="component" value="Unassembled WGS sequence"/>
</dbReference>
<protein>
    <submittedName>
        <fullName evidence="1">Thioesterase</fullName>
    </submittedName>
</protein>
<reference evidence="1" key="1">
    <citation type="submission" date="2021-01" db="EMBL/GenBank/DDBJ databases">
        <title>Whole genome shotgun sequence of Planotetraspora thailandica NBRC 104271.</title>
        <authorList>
            <person name="Komaki H."/>
            <person name="Tamura T."/>
        </authorList>
    </citation>
    <scope>NUCLEOTIDE SEQUENCE</scope>
    <source>
        <strain evidence="1">NBRC 104271</strain>
    </source>
</reference>
<dbReference type="GO" id="GO:0047617">
    <property type="term" value="F:fatty acyl-CoA hydrolase activity"/>
    <property type="evidence" value="ECO:0007669"/>
    <property type="project" value="TreeGrafter"/>
</dbReference>
<dbReference type="EMBL" id="BOOR01000017">
    <property type="protein sequence ID" value="GII54352.1"/>
    <property type="molecule type" value="Genomic_DNA"/>
</dbReference>
<keyword evidence="2" id="KW-1185">Reference proteome</keyword>
<name>A0A8J3XTH3_9ACTN</name>
<organism evidence="1 2">
    <name type="scientific">Planotetraspora thailandica</name>
    <dbReference type="NCBI Taxonomy" id="487172"/>
    <lineage>
        <taxon>Bacteria</taxon>
        <taxon>Bacillati</taxon>
        <taxon>Actinomycetota</taxon>
        <taxon>Actinomycetes</taxon>
        <taxon>Streptosporangiales</taxon>
        <taxon>Streptosporangiaceae</taxon>
        <taxon>Planotetraspora</taxon>
    </lineage>
</organism>
<dbReference type="CDD" id="cd00586">
    <property type="entry name" value="4HBT"/>
    <property type="match status" value="1"/>
</dbReference>
<evidence type="ECO:0000313" key="2">
    <source>
        <dbReference type="Proteomes" id="UP000605992"/>
    </source>
</evidence>
<dbReference type="PANTHER" id="PTHR31793:SF24">
    <property type="entry name" value="LONG-CHAIN ACYL-COA THIOESTERASE FADM"/>
    <property type="match status" value="1"/>
</dbReference>
<proteinExistence type="predicted"/>
<comment type="caution">
    <text evidence="1">The sequence shown here is derived from an EMBL/GenBank/DDBJ whole genome shotgun (WGS) entry which is preliminary data.</text>
</comment>
<evidence type="ECO:0000313" key="1">
    <source>
        <dbReference type="EMBL" id="GII54352.1"/>
    </source>
</evidence>
<accession>A0A8J3XTH3</accession>
<dbReference type="InterPro" id="IPR029069">
    <property type="entry name" value="HotDog_dom_sf"/>
</dbReference>
<dbReference type="RefSeq" id="WP_203944583.1">
    <property type="nucleotide sequence ID" value="NZ_BOOR01000017.1"/>
</dbReference>
<gene>
    <name evidence="1" type="ORF">Pth03_27410</name>
</gene>
<dbReference type="SUPFAM" id="SSF54637">
    <property type="entry name" value="Thioesterase/thiol ester dehydrase-isomerase"/>
    <property type="match status" value="1"/>
</dbReference>
<dbReference type="InterPro" id="IPR050563">
    <property type="entry name" value="4-hydroxybenzoyl-CoA_TE"/>
</dbReference>
<dbReference type="PANTHER" id="PTHR31793">
    <property type="entry name" value="4-HYDROXYBENZOYL-COA THIOESTERASE FAMILY MEMBER"/>
    <property type="match status" value="1"/>
</dbReference>
<dbReference type="Pfam" id="PF13279">
    <property type="entry name" value="4HBT_2"/>
    <property type="match status" value="1"/>
</dbReference>
<dbReference type="Gene3D" id="3.10.129.10">
    <property type="entry name" value="Hotdog Thioesterase"/>
    <property type="match status" value="1"/>
</dbReference>
<dbReference type="AlphaFoldDB" id="A0A8J3XTH3"/>
<sequence>MESDYMHPESIVAYGALVPMTVYFDDLDAFGMLHNRHYGLLAERAWAAYWQRQEVSLEEGATLRDDAFIVVKEISITFEAPILRPGEYGVHLWIDRLGRTSLTHGFRVCSADGEQTYARGSRVIVRIDPKTLRPTEWSEAARQLGRQLIRPEQ</sequence>